<accession>A0ABR3Z7F7</accession>
<evidence type="ECO:0000256" key="2">
    <source>
        <dbReference type="SAM" id="Phobius"/>
    </source>
</evidence>
<feature type="region of interest" description="Disordered" evidence="1">
    <location>
        <begin position="1"/>
        <end position="37"/>
    </location>
</feature>
<feature type="transmembrane region" description="Helical" evidence="2">
    <location>
        <begin position="47"/>
        <end position="67"/>
    </location>
</feature>
<protein>
    <recommendedName>
        <fullName evidence="5">Integral membrane protein</fullName>
    </recommendedName>
</protein>
<dbReference type="EMBL" id="JAWCUI010000022">
    <property type="protein sequence ID" value="KAL1896590.1"/>
    <property type="molecule type" value="Genomic_DNA"/>
</dbReference>
<gene>
    <name evidence="3" type="ORF">Sste5346_004624</name>
</gene>
<evidence type="ECO:0000256" key="1">
    <source>
        <dbReference type="SAM" id="MobiDB-lite"/>
    </source>
</evidence>
<reference evidence="3 4" key="1">
    <citation type="journal article" date="2024" name="IMA Fungus">
        <title>IMA Genome - F19 : A genome assembly and annotation guide to empower mycologists, including annotated draft genome sequences of Ceratocystis pirilliformis, Diaporthe australafricana, Fusarium ophioides, Paecilomyces lecythidis, and Sporothrix stenoceras.</title>
        <authorList>
            <person name="Aylward J."/>
            <person name="Wilson A.M."/>
            <person name="Visagie C.M."/>
            <person name="Spraker J."/>
            <person name="Barnes I."/>
            <person name="Buitendag C."/>
            <person name="Ceriani C."/>
            <person name="Del Mar Angel L."/>
            <person name="du Plessis D."/>
            <person name="Fuchs T."/>
            <person name="Gasser K."/>
            <person name="Kramer D."/>
            <person name="Li W."/>
            <person name="Munsamy K."/>
            <person name="Piso A."/>
            <person name="Price J.L."/>
            <person name="Sonnekus B."/>
            <person name="Thomas C."/>
            <person name="van der Nest A."/>
            <person name="van Dijk A."/>
            <person name="van Heerden A."/>
            <person name="van Vuuren N."/>
            <person name="Yilmaz N."/>
            <person name="Duong T.A."/>
            <person name="van der Merwe N.A."/>
            <person name="Wingfield M.J."/>
            <person name="Wingfield B.D."/>
        </authorList>
    </citation>
    <scope>NUCLEOTIDE SEQUENCE [LARGE SCALE GENOMIC DNA]</scope>
    <source>
        <strain evidence="3 4">CMW 5346</strain>
    </source>
</reference>
<proteinExistence type="predicted"/>
<keyword evidence="2" id="KW-0472">Membrane</keyword>
<comment type="caution">
    <text evidence="3">The sequence shown here is derived from an EMBL/GenBank/DDBJ whole genome shotgun (WGS) entry which is preliminary data.</text>
</comment>
<evidence type="ECO:0000313" key="3">
    <source>
        <dbReference type="EMBL" id="KAL1896590.1"/>
    </source>
</evidence>
<keyword evidence="2" id="KW-0812">Transmembrane</keyword>
<evidence type="ECO:0000313" key="4">
    <source>
        <dbReference type="Proteomes" id="UP001583186"/>
    </source>
</evidence>
<feature type="transmembrane region" description="Helical" evidence="2">
    <location>
        <begin position="79"/>
        <end position="106"/>
    </location>
</feature>
<dbReference type="Proteomes" id="UP001583186">
    <property type="component" value="Unassembled WGS sequence"/>
</dbReference>
<name>A0ABR3Z7F7_9PEZI</name>
<organism evidence="3 4">
    <name type="scientific">Sporothrix stenoceras</name>
    <dbReference type="NCBI Taxonomy" id="5173"/>
    <lineage>
        <taxon>Eukaryota</taxon>
        <taxon>Fungi</taxon>
        <taxon>Dikarya</taxon>
        <taxon>Ascomycota</taxon>
        <taxon>Pezizomycotina</taxon>
        <taxon>Sordariomycetes</taxon>
        <taxon>Sordariomycetidae</taxon>
        <taxon>Ophiostomatales</taxon>
        <taxon>Ophiostomataceae</taxon>
        <taxon>Sporothrix</taxon>
    </lineage>
</organism>
<evidence type="ECO:0008006" key="5">
    <source>
        <dbReference type="Google" id="ProtNLM"/>
    </source>
</evidence>
<keyword evidence="4" id="KW-1185">Reference proteome</keyword>
<sequence length="183" mass="19285">MATMAKPKRTSTSPTTNGLVEELPTADEVTDPPPALNGQPSFGRTSFAFYIINIAVTLLVWPLNLFLGGGRPWQKRGRILMACTKAFATTTNAIAAGLLASGMSWVARHTTKDNASADSFTDQDNTPIMPSTDFASSLANNLLTPRAAPNATSPVNATMPAISTGTTASSLVWISVTTTTKPR</sequence>
<keyword evidence="2" id="KW-1133">Transmembrane helix</keyword>